<gene>
    <name evidence="1" type="ORF">DPEC_G00062810</name>
</gene>
<sequence>MFSYPILHRCNMEAISCSFPNVVGGLNFALTTPLLPSPLVPQTCSPRALVMQVQEQGDSSSAFGDGVQARRG</sequence>
<dbReference type="Proteomes" id="UP001157502">
    <property type="component" value="Chromosome 5"/>
</dbReference>
<organism evidence="1 2">
    <name type="scientific">Dallia pectoralis</name>
    <name type="common">Alaska blackfish</name>
    <dbReference type="NCBI Taxonomy" id="75939"/>
    <lineage>
        <taxon>Eukaryota</taxon>
        <taxon>Metazoa</taxon>
        <taxon>Chordata</taxon>
        <taxon>Craniata</taxon>
        <taxon>Vertebrata</taxon>
        <taxon>Euteleostomi</taxon>
        <taxon>Actinopterygii</taxon>
        <taxon>Neopterygii</taxon>
        <taxon>Teleostei</taxon>
        <taxon>Protacanthopterygii</taxon>
        <taxon>Esociformes</taxon>
        <taxon>Umbridae</taxon>
        <taxon>Dallia</taxon>
    </lineage>
</organism>
<evidence type="ECO:0000313" key="1">
    <source>
        <dbReference type="EMBL" id="KAJ8011874.1"/>
    </source>
</evidence>
<proteinExistence type="predicted"/>
<accession>A0ACC2H7A9</accession>
<dbReference type="EMBL" id="CM055732">
    <property type="protein sequence ID" value="KAJ8011874.1"/>
    <property type="molecule type" value="Genomic_DNA"/>
</dbReference>
<keyword evidence="2" id="KW-1185">Reference proteome</keyword>
<comment type="caution">
    <text evidence="1">The sequence shown here is derived from an EMBL/GenBank/DDBJ whole genome shotgun (WGS) entry which is preliminary data.</text>
</comment>
<evidence type="ECO:0000313" key="2">
    <source>
        <dbReference type="Proteomes" id="UP001157502"/>
    </source>
</evidence>
<name>A0ACC2H7A9_DALPE</name>
<reference evidence="1" key="1">
    <citation type="submission" date="2021-05" db="EMBL/GenBank/DDBJ databases">
        <authorList>
            <person name="Pan Q."/>
            <person name="Jouanno E."/>
            <person name="Zahm M."/>
            <person name="Klopp C."/>
            <person name="Cabau C."/>
            <person name="Louis A."/>
            <person name="Berthelot C."/>
            <person name="Parey E."/>
            <person name="Roest Crollius H."/>
            <person name="Montfort J."/>
            <person name="Robinson-Rechavi M."/>
            <person name="Bouchez O."/>
            <person name="Lampietro C."/>
            <person name="Lopez Roques C."/>
            <person name="Donnadieu C."/>
            <person name="Postlethwait J."/>
            <person name="Bobe J."/>
            <person name="Dillon D."/>
            <person name="Chandos A."/>
            <person name="von Hippel F."/>
            <person name="Guiguen Y."/>
        </authorList>
    </citation>
    <scope>NUCLEOTIDE SEQUENCE</scope>
    <source>
        <strain evidence="1">YG-Jan2019</strain>
    </source>
</reference>
<protein>
    <submittedName>
        <fullName evidence="1">Uncharacterized protein</fullName>
    </submittedName>
</protein>